<comment type="caution">
    <text evidence="2">The sequence shown here is derived from an EMBL/GenBank/DDBJ whole genome shotgun (WGS) entry which is preliminary data.</text>
</comment>
<feature type="compositionally biased region" description="Acidic residues" evidence="1">
    <location>
        <begin position="215"/>
        <end position="226"/>
    </location>
</feature>
<evidence type="ECO:0000256" key="1">
    <source>
        <dbReference type="SAM" id="MobiDB-lite"/>
    </source>
</evidence>
<reference evidence="2" key="2">
    <citation type="journal article" date="2019" name="IMA Fungus">
        <title>Genome sequencing and comparison of five Tilletia species to identify candidate genes for the detection of regulated species infecting wheat.</title>
        <authorList>
            <person name="Nguyen H.D.T."/>
            <person name="Sultana T."/>
            <person name="Kesanakurti P."/>
            <person name="Hambleton S."/>
        </authorList>
    </citation>
    <scope>NUCLEOTIDE SEQUENCE</scope>
    <source>
        <strain evidence="2">DAOMC 236426</strain>
    </source>
</reference>
<organism evidence="2 3">
    <name type="scientific">Tilletia controversa</name>
    <name type="common">dwarf bunt fungus</name>
    <dbReference type="NCBI Taxonomy" id="13291"/>
    <lineage>
        <taxon>Eukaryota</taxon>
        <taxon>Fungi</taxon>
        <taxon>Dikarya</taxon>
        <taxon>Basidiomycota</taxon>
        <taxon>Ustilaginomycotina</taxon>
        <taxon>Exobasidiomycetes</taxon>
        <taxon>Tilletiales</taxon>
        <taxon>Tilletiaceae</taxon>
        <taxon>Tilletia</taxon>
    </lineage>
</organism>
<gene>
    <name evidence="2" type="ORF">A4X06_0g2748</name>
</gene>
<accession>A0A8X7MVW1</accession>
<protein>
    <submittedName>
        <fullName evidence="2">Uncharacterized protein</fullName>
    </submittedName>
</protein>
<feature type="region of interest" description="Disordered" evidence="1">
    <location>
        <begin position="160"/>
        <end position="226"/>
    </location>
</feature>
<feature type="compositionally biased region" description="Low complexity" evidence="1">
    <location>
        <begin position="286"/>
        <end position="299"/>
    </location>
</feature>
<proteinExistence type="predicted"/>
<feature type="compositionally biased region" description="Low complexity" evidence="1">
    <location>
        <begin position="160"/>
        <end position="181"/>
    </location>
</feature>
<evidence type="ECO:0000313" key="2">
    <source>
        <dbReference type="EMBL" id="KAE8251278.1"/>
    </source>
</evidence>
<feature type="region of interest" description="Disordered" evidence="1">
    <location>
        <begin position="251"/>
        <end position="299"/>
    </location>
</feature>
<name>A0A8X7MVW1_9BASI</name>
<feature type="region of interest" description="Disordered" evidence="1">
    <location>
        <begin position="1"/>
        <end position="28"/>
    </location>
</feature>
<reference evidence="2" key="1">
    <citation type="submission" date="2016-04" db="EMBL/GenBank/DDBJ databases">
        <authorList>
            <person name="Nguyen H.D."/>
            <person name="Samba Siva P."/>
            <person name="Cullis J."/>
            <person name="Levesque C.A."/>
            <person name="Hambleton S."/>
        </authorList>
    </citation>
    <scope>NUCLEOTIDE SEQUENCE</scope>
    <source>
        <strain evidence="2">DAOMC 236426</strain>
    </source>
</reference>
<feature type="region of interest" description="Disordered" evidence="1">
    <location>
        <begin position="486"/>
        <end position="516"/>
    </location>
</feature>
<dbReference type="AlphaFoldDB" id="A0A8X7MVW1"/>
<keyword evidence="3" id="KW-1185">Reference proteome</keyword>
<dbReference type="Proteomes" id="UP000077684">
    <property type="component" value="Unassembled WGS sequence"/>
</dbReference>
<sequence>MSSTAVSSTGGEGTDGEVDDTVPSRPLSSFEHPELMLWNYEDAKTMKDAFSRVDCTRNPDGTCVKKVQITRLSKAVTFACAFLFDMDIHEYLEGSVRNYRFFRENYMHLLLGIAKSLEEKFPVLSWCTLHYKALKWIEYHLKQHNEQIAKKKRLVASAATEAASSSSASTSHRSSSTSNSTGQHGKNRKTKRAADVDLKPAKTSKKLKKKHPLNEIDDNMFSEDDDDESAVHSSILTTKPKAKLVVHNVGSIPEDGNTSTKPATASSAAAPIPKQKIQIPGRVDSSIHASSSAVTTSAPSARQDLVLPTLKAASSSTASTMAEKIEQFQKAATETSIGTTVEEIRAALPRFGSLGEIDLVRSTLQTLEVAKACGLDPKSAGDLNFVNWLQRLEELEEPPMDMDEDDRADEMGAQFGHKMIGTWSYHTALNDITNWGRVDNACRLLSALLRIWSMAKVQMKALDSDPLVHNHIKQVCDNIQQAFKAPSSQKAKAPESAVDRAATGSKEASSSSDGKVYESRLRRLGKKLSIPLLKKAGIDVPSKANRNDVADMLVASWKSGKLNITAKQLQEIEPGKQKAE</sequence>
<dbReference type="EMBL" id="LWDE02000224">
    <property type="protein sequence ID" value="KAE8251278.1"/>
    <property type="molecule type" value="Genomic_DNA"/>
</dbReference>
<feature type="compositionally biased region" description="Low complexity" evidence="1">
    <location>
        <begin position="258"/>
        <end position="274"/>
    </location>
</feature>
<evidence type="ECO:0000313" key="3">
    <source>
        <dbReference type="Proteomes" id="UP000077684"/>
    </source>
</evidence>
<feature type="compositionally biased region" description="Basic residues" evidence="1">
    <location>
        <begin position="202"/>
        <end position="211"/>
    </location>
</feature>